<dbReference type="PANTHER" id="PTHR23539:SF1">
    <property type="entry name" value="MAJOR FACILITATOR SUPERFAMILY (MFS) PROFILE DOMAIN-CONTAINING PROTEIN"/>
    <property type="match status" value="1"/>
</dbReference>
<keyword evidence="4 5" id="KW-0472">Membrane</keyword>
<evidence type="ECO:0000259" key="6">
    <source>
        <dbReference type="PROSITE" id="PS50850"/>
    </source>
</evidence>
<dbReference type="InterPro" id="IPR036259">
    <property type="entry name" value="MFS_trans_sf"/>
</dbReference>
<dbReference type="GO" id="GO:0022857">
    <property type="term" value="F:transmembrane transporter activity"/>
    <property type="evidence" value="ECO:0007669"/>
    <property type="project" value="InterPro"/>
</dbReference>
<feature type="domain" description="Major facilitator superfamily (MFS) profile" evidence="6">
    <location>
        <begin position="1"/>
        <end position="116"/>
    </location>
</feature>
<keyword evidence="3 5" id="KW-1133">Transmembrane helix</keyword>
<dbReference type="InterPro" id="IPR020846">
    <property type="entry name" value="MFS_dom"/>
</dbReference>
<dbReference type="GO" id="GO:0005886">
    <property type="term" value="C:plasma membrane"/>
    <property type="evidence" value="ECO:0007669"/>
    <property type="project" value="UniProtKB-SubCell"/>
</dbReference>
<dbReference type="EMBL" id="JADEXS010000078">
    <property type="protein sequence ID" value="MBE9022413.1"/>
    <property type="molecule type" value="Genomic_DNA"/>
</dbReference>
<comment type="caution">
    <text evidence="7">The sequence shown here is derived from an EMBL/GenBank/DDBJ whole genome shotgun (WGS) entry which is preliminary data.</text>
</comment>
<proteinExistence type="predicted"/>
<feature type="transmembrane region" description="Helical" evidence="5">
    <location>
        <begin position="12"/>
        <end position="32"/>
    </location>
</feature>
<dbReference type="AlphaFoldDB" id="A0A8J7CXH4"/>
<evidence type="ECO:0000256" key="2">
    <source>
        <dbReference type="ARBA" id="ARBA00022692"/>
    </source>
</evidence>
<evidence type="ECO:0000313" key="7">
    <source>
        <dbReference type="EMBL" id="MBE9022413.1"/>
    </source>
</evidence>
<organism evidence="7 8">
    <name type="scientific">Desmonostoc muscorum LEGE 12446</name>
    <dbReference type="NCBI Taxonomy" id="1828758"/>
    <lineage>
        <taxon>Bacteria</taxon>
        <taxon>Bacillati</taxon>
        <taxon>Cyanobacteriota</taxon>
        <taxon>Cyanophyceae</taxon>
        <taxon>Nostocales</taxon>
        <taxon>Nostocaceae</taxon>
        <taxon>Desmonostoc</taxon>
    </lineage>
</organism>
<feature type="transmembrane region" description="Helical" evidence="5">
    <location>
        <begin position="44"/>
        <end position="67"/>
    </location>
</feature>
<keyword evidence="2 5" id="KW-0812">Transmembrane</keyword>
<dbReference type="Gene3D" id="1.20.1250.20">
    <property type="entry name" value="MFS general substrate transporter like domains"/>
    <property type="match status" value="1"/>
</dbReference>
<evidence type="ECO:0000256" key="1">
    <source>
        <dbReference type="ARBA" id="ARBA00004651"/>
    </source>
</evidence>
<feature type="transmembrane region" description="Helical" evidence="5">
    <location>
        <begin position="73"/>
        <end position="94"/>
    </location>
</feature>
<comment type="subcellular location">
    <subcellularLocation>
        <location evidence="1">Cell membrane</location>
        <topology evidence="1">Multi-pass membrane protein</topology>
    </subcellularLocation>
</comment>
<dbReference type="PANTHER" id="PTHR23539">
    <property type="entry name" value="MFS TRANSPORTER"/>
    <property type="match status" value="1"/>
</dbReference>
<keyword evidence="8" id="KW-1185">Reference proteome</keyword>
<evidence type="ECO:0000256" key="5">
    <source>
        <dbReference type="SAM" id="Phobius"/>
    </source>
</evidence>
<evidence type="ECO:0000313" key="8">
    <source>
        <dbReference type="Proteomes" id="UP000622533"/>
    </source>
</evidence>
<gene>
    <name evidence="7" type="ORF">IQ276_08220</name>
</gene>
<reference evidence="7" key="1">
    <citation type="submission" date="2020-10" db="EMBL/GenBank/DDBJ databases">
        <authorList>
            <person name="Castelo-Branco R."/>
            <person name="Eusebio N."/>
            <person name="Adriana R."/>
            <person name="Vieira A."/>
            <person name="Brugerolle De Fraissinette N."/>
            <person name="Rezende De Castro R."/>
            <person name="Schneider M.P."/>
            <person name="Vasconcelos V."/>
            <person name="Leao P.N."/>
        </authorList>
    </citation>
    <scope>NUCLEOTIDE SEQUENCE</scope>
    <source>
        <strain evidence="7">LEGE 12446</strain>
    </source>
</reference>
<dbReference type="SUPFAM" id="SSF103473">
    <property type="entry name" value="MFS general substrate transporter"/>
    <property type="match status" value="1"/>
</dbReference>
<dbReference type="RefSeq" id="WP_193915081.1">
    <property type="nucleotide sequence ID" value="NZ_JADEXS020000001.1"/>
</dbReference>
<accession>A0A8J7CXH4</accession>
<protein>
    <submittedName>
        <fullName evidence="7">MFS transporter</fullName>
    </submittedName>
</protein>
<dbReference type="PROSITE" id="PS50850">
    <property type="entry name" value="MFS"/>
    <property type="match status" value="1"/>
</dbReference>
<evidence type="ECO:0000256" key="4">
    <source>
        <dbReference type="ARBA" id="ARBA00023136"/>
    </source>
</evidence>
<dbReference type="Proteomes" id="UP000622533">
    <property type="component" value="Unassembled WGS sequence"/>
</dbReference>
<dbReference type="InterPro" id="IPR011701">
    <property type="entry name" value="MFS"/>
</dbReference>
<evidence type="ECO:0000256" key="3">
    <source>
        <dbReference type="ARBA" id="ARBA00022989"/>
    </source>
</evidence>
<dbReference type="Pfam" id="PF07690">
    <property type="entry name" value="MFS_1"/>
    <property type="match status" value="1"/>
</dbReference>
<sequence length="116" mass="12000">MLPNDNPFFLVSVQLLDGIGAGIFGVMQLLVIADLTKGIGHFNLAQGGIGAAVGIGASLSNSLAGFVAKEVGYKASFLSIAAIAAFALAFFWFFMPETKSTSHSVNSQSELTTVGE</sequence>
<name>A0A8J7CXH4_DESMC</name>